<dbReference type="Gene3D" id="3.20.20.450">
    <property type="entry name" value="EAL domain"/>
    <property type="match status" value="1"/>
</dbReference>
<dbReference type="InterPro" id="IPR050706">
    <property type="entry name" value="Cyclic-di-GMP_PDE-like"/>
</dbReference>
<proteinExistence type="predicted"/>
<dbReference type="CDD" id="cd01948">
    <property type="entry name" value="EAL"/>
    <property type="match status" value="1"/>
</dbReference>
<organism evidence="2">
    <name type="scientific">hydrothermal vent metagenome</name>
    <dbReference type="NCBI Taxonomy" id="652676"/>
    <lineage>
        <taxon>unclassified sequences</taxon>
        <taxon>metagenomes</taxon>
        <taxon>ecological metagenomes</taxon>
    </lineage>
</organism>
<dbReference type="AlphaFoldDB" id="A0A3B1B077"/>
<sequence>MDLTTNKNNEVIVRSTIDLAHNLGYQVIAEGVETTEALNLLKKLSCDCAQGYFFTPPLPAEKFEFWLQDNGWEILSNADSLTHFHNNMSATKRDLN</sequence>
<dbReference type="PANTHER" id="PTHR33121:SF70">
    <property type="entry name" value="SIGNALING PROTEIN YKOW"/>
    <property type="match status" value="1"/>
</dbReference>
<dbReference type="Pfam" id="PF00563">
    <property type="entry name" value="EAL"/>
    <property type="match status" value="1"/>
</dbReference>
<evidence type="ECO:0000313" key="2">
    <source>
        <dbReference type="EMBL" id="VAX11706.1"/>
    </source>
</evidence>
<gene>
    <name evidence="2" type="ORF">MNBD_GAMMA25-2132</name>
</gene>
<name>A0A3B1B077_9ZZZZ</name>
<evidence type="ECO:0000259" key="1">
    <source>
        <dbReference type="PROSITE" id="PS50883"/>
    </source>
</evidence>
<dbReference type="InterPro" id="IPR035919">
    <property type="entry name" value="EAL_sf"/>
</dbReference>
<feature type="domain" description="EAL" evidence="1">
    <location>
        <begin position="1"/>
        <end position="71"/>
    </location>
</feature>
<dbReference type="SUPFAM" id="SSF141868">
    <property type="entry name" value="EAL domain-like"/>
    <property type="match status" value="1"/>
</dbReference>
<dbReference type="PANTHER" id="PTHR33121">
    <property type="entry name" value="CYCLIC DI-GMP PHOSPHODIESTERASE PDEF"/>
    <property type="match status" value="1"/>
</dbReference>
<dbReference type="InterPro" id="IPR001633">
    <property type="entry name" value="EAL_dom"/>
</dbReference>
<dbReference type="GO" id="GO:0071111">
    <property type="term" value="F:cyclic-guanylate-specific phosphodiesterase activity"/>
    <property type="evidence" value="ECO:0007669"/>
    <property type="project" value="InterPro"/>
</dbReference>
<dbReference type="EMBL" id="UOFY01000075">
    <property type="protein sequence ID" value="VAX11706.1"/>
    <property type="molecule type" value="Genomic_DNA"/>
</dbReference>
<dbReference type="PROSITE" id="PS50883">
    <property type="entry name" value="EAL"/>
    <property type="match status" value="1"/>
</dbReference>
<protein>
    <submittedName>
        <fullName evidence="2">Diguanylate cyclase/phosphodiesterase (GGDEF &amp; EAL domains) with PAS/PAC sensor(S)</fullName>
    </submittedName>
</protein>
<accession>A0A3B1B077</accession>
<reference evidence="2" key="1">
    <citation type="submission" date="2018-06" db="EMBL/GenBank/DDBJ databases">
        <authorList>
            <person name="Zhirakovskaya E."/>
        </authorList>
    </citation>
    <scope>NUCLEOTIDE SEQUENCE</scope>
</reference>